<protein>
    <submittedName>
        <fullName evidence="2">Uncharacterized protein</fullName>
    </submittedName>
</protein>
<dbReference type="Proteomes" id="UP000574769">
    <property type="component" value="Unassembled WGS sequence"/>
</dbReference>
<proteinExistence type="predicted"/>
<sequence length="61" mass="6435">MVIALDLADSLSDKSRKGRGNFMRRHATGLIDPAASSAPSRISADIGTTPEQARGPRATEI</sequence>
<name>A0A7W7AGX1_9SPHN</name>
<comment type="caution">
    <text evidence="2">The sequence shown here is derived from an EMBL/GenBank/DDBJ whole genome shotgun (WGS) entry which is preliminary data.</text>
</comment>
<organism evidence="2 3">
    <name type="scientific">Sphingomonas abaci</name>
    <dbReference type="NCBI Taxonomy" id="237611"/>
    <lineage>
        <taxon>Bacteria</taxon>
        <taxon>Pseudomonadati</taxon>
        <taxon>Pseudomonadota</taxon>
        <taxon>Alphaproteobacteria</taxon>
        <taxon>Sphingomonadales</taxon>
        <taxon>Sphingomonadaceae</taxon>
        <taxon>Sphingomonas</taxon>
    </lineage>
</organism>
<accession>A0A7W7AGX1</accession>
<feature type="region of interest" description="Disordered" evidence="1">
    <location>
        <begin position="28"/>
        <end position="61"/>
    </location>
</feature>
<feature type="compositionally biased region" description="Low complexity" evidence="1">
    <location>
        <begin position="31"/>
        <end position="46"/>
    </location>
</feature>
<evidence type="ECO:0000313" key="3">
    <source>
        <dbReference type="Proteomes" id="UP000574769"/>
    </source>
</evidence>
<evidence type="ECO:0000313" key="2">
    <source>
        <dbReference type="EMBL" id="MBB4616822.1"/>
    </source>
</evidence>
<dbReference type="EMBL" id="JACHNY010000001">
    <property type="protein sequence ID" value="MBB4616822.1"/>
    <property type="molecule type" value="Genomic_DNA"/>
</dbReference>
<evidence type="ECO:0000256" key="1">
    <source>
        <dbReference type="SAM" id="MobiDB-lite"/>
    </source>
</evidence>
<reference evidence="2 3" key="1">
    <citation type="submission" date="2020-08" db="EMBL/GenBank/DDBJ databases">
        <title>Genomic Encyclopedia of Type Strains, Phase IV (KMG-IV): sequencing the most valuable type-strain genomes for metagenomic binning, comparative biology and taxonomic classification.</title>
        <authorList>
            <person name="Goeker M."/>
        </authorList>
    </citation>
    <scope>NUCLEOTIDE SEQUENCE [LARGE SCALE GENOMIC DNA]</scope>
    <source>
        <strain evidence="2 3">DSM 15867</strain>
    </source>
</reference>
<dbReference type="AlphaFoldDB" id="A0A7W7AGX1"/>
<gene>
    <name evidence="2" type="ORF">GGQ96_000928</name>
</gene>
<dbReference type="RefSeq" id="WP_184111922.1">
    <property type="nucleotide sequence ID" value="NZ_JACHNY010000001.1"/>
</dbReference>
<keyword evidence="3" id="KW-1185">Reference proteome</keyword>